<protein>
    <submittedName>
        <fullName evidence="3">Uncharacterized protein</fullName>
    </submittedName>
</protein>
<feature type="compositionally biased region" description="Basic residues" evidence="1">
    <location>
        <begin position="123"/>
        <end position="137"/>
    </location>
</feature>
<feature type="compositionally biased region" description="Polar residues" evidence="1">
    <location>
        <begin position="33"/>
        <end position="53"/>
    </location>
</feature>
<reference evidence="3" key="1">
    <citation type="submission" date="2022-11" db="UniProtKB">
        <authorList>
            <consortium name="WormBaseParasite"/>
        </authorList>
    </citation>
    <scope>IDENTIFICATION</scope>
</reference>
<dbReference type="WBParaSite" id="nRc.2.0.1.t14282-RA">
    <property type="protein sequence ID" value="nRc.2.0.1.t14282-RA"/>
    <property type="gene ID" value="nRc.2.0.1.g14282"/>
</dbReference>
<dbReference type="AlphaFoldDB" id="A0A915IJC0"/>
<feature type="region of interest" description="Disordered" evidence="1">
    <location>
        <begin position="1"/>
        <end position="140"/>
    </location>
</feature>
<evidence type="ECO:0000256" key="1">
    <source>
        <dbReference type="SAM" id="MobiDB-lite"/>
    </source>
</evidence>
<organism evidence="2 3">
    <name type="scientific">Romanomermis culicivorax</name>
    <name type="common">Nematode worm</name>
    <dbReference type="NCBI Taxonomy" id="13658"/>
    <lineage>
        <taxon>Eukaryota</taxon>
        <taxon>Metazoa</taxon>
        <taxon>Ecdysozoa</taxon>
        <taxon>Nematoda</taxon>
        <taxon>Enoplea</taxon>
        <taxon>Dorylaimia</taxon>
        <taxon>Mermithida</taxon>
        <taxon>Mermithoidea</taxon>
        <taxon>Mermithidae</taxon>
        <taxon>Romanomermis</taxon>
    </lineage>
</organism>
<proteinExistence type="predicted"/>
<sequence>MTEKSPAEKSTATGKTSKNVSTKRITTAAAAETSKNVSTKKTTITAAETSRNVSMKKATTAAAVETQPKAPTSRVTGYEKTPPSSPDKTQSPSSSVKSPAVAVEEKRTPTLKNGAVATTSIKQKSKKSTKKSKKSTRTRPAFAAVETVVVEEEDQGFDDEEEVKPDEETPDLKVGEIIDDQFKIVTILGLIFSCNVKSEF</sequence>
<feature type="compositionally biased region" description="Polar residues" evidence="1">
    <location>
        <begin position="8"/>
        <end position="25"/>
    </location>
</feature>
<keyword evidence="2" id="KW-1185">Reference proteome</keyword>
<name>A0A915IJC0_ROMCU</name>
<evidence type="ECO:0000313" key="2">
    <source>
        <dbReference type="Proteomes" id="UP000887565"/>
    </source>
</evidence>
<dbReference type="Proteomes" id="UP000887565">
    <property type="component" value="Unplaced"/>
</dbReference>
<accession>A0A915IJC0</accession>
<feature type="compositionally biased region" description="Low complexity" evidence="1">
    <location>
        <begin position="80"/>
        <end position="102"/>
    </location>
</feature>
<evidence type="ECO:0000313" key="3">
    <source>
        <dbReference type="WBParaSite" id="nRc.2.0.1.t14282-RA"/>
    </source>
</evidence>